<reference evidence="4" key="1">
    <citation type="submission" date="2018-05" db="EMBL/GenBank/DDBJ databases">
        <authorList>
            <person name="Lanie J.A."/>
            <person name="Ng W.-L."/>
            <person name="Kazmierczak K.M."/>
            <person name="Andrzejewski T.M."/>
            <person name="Davidsen T.M."/>
            <person name="Wayne K.J."/>
            <person name="Tettelin H."/>
            <person name="Glass J.I."/>
            <person name="Rusch D."/>
            <person name="Podicherti R."/>
            <person name="Tsui H.-C.T."/>
            <person name="Winkler M.E."/>
        </authorList>
    </citation>
    <scope>NUCLEOTIDE SEQUENCE</scope>
</reference>
<dbReference type="Pfam" id="PF10432">
    <property type="entry name" value="bact-PGI_C"/>
    <property type="match status" value="1"/>
</dbReference>
<protein>
    <recommendedName>
        <fullName evidence="3">SIS domain-containing protein</fullName>
    </recommendedName>
</protein>
<dbReference type="NCBIfam" id="TIGR02128">
    <property type="entry name" value="G6PI_arch"/>
    <property type="match status" value="1"/>
</dbReference>
<dbReference type="CDD" id="cd05637">
    <property type="entry name" value="SIS_PGI_PMI_2"/>
    <property type="match status" value="1"/>
</dbReference>
<dbReference type="PROSITE" id="PS51464">
    <property type="entry name" value="SIS"/>
    <property type="match status" value="1"/>
</dbReference>
<dbReference type="EMBL" id="UINC01004944">
    <property type="protein sequence ID" value="SVA17979.1"/>
    <property type="molecule type" value="Genomic_DNA"/>
</dbReference>
<dbReference type="AlphaFoldDB" id="A0A381TQ71"/>
<dbReference type="InterPro" id="IPR046348">
    <property type="entry name" value="SIS_dom_sf"/>
</dbReference>
<evidence type="ECO:0000256" key="1">
    <source>
        <dbReference type="ARBA" id="ARBA00010523"/>
    </source>
</evidence>
<name>A0A381TQ71_9ZZZZ</name>
<accession>A0A381TQ71</accession>
<comment type="similarity">
    <text evidence="1">Belongs to the PGI/PMI family.</text>
</comment>
<dbReference type="SUPFAM" id="SSF53697">
    <property type="entry name" value="SIS domain"/>
    <property type="match status" value="1"/>
</dbReference>
<dbReference type="Gene3D" id="3.40.50.10490">
    <property type="entry name" value="Glucose-6-phosphate isomerase like protein, domain 1"/>
    <property type="match status" value="2"/>
</dbReference>
<organism evidence="4">
    <name type="scientific">marine metagenome</name>
    <dbReference type="NCBI Taxonomy" id="408172"/>
    <lineage>
        <taxon>unclassified sequences</taxon>
        <taxon>metagenomes</taxon>
        <taxon>ecological metagenomes</taxon>
    </lineage>
</organism>
<dbReference type="InterPro" id="IPR019490">
    <property type="entry name" value="Glu6P/Mann6P_isomerase_C"/>
</dbReference>
<keyword evidence="2" id="KW-0413">Isomerase</keyword>
<evidence type="ECO:0000259" key="3">
    <source>
        <dbReference type="PROSITE" id="PS51464"/>
    </source>
</evidence>
<dbReference type="GO" id="GO:0004476">
    <property type="term" value="F:mannose-6-phosphate isomerase activity"/>
    <property type="evidence" value="ECO:0007669"/>
    <property type="project" value="InterPro"/>
</dbReference>
<dbReference type="GO" id="GO:0005975">
    <property type="term" value="P:carbohydrate metabolic process"/>
    <property type="evidence" value="ECO:0007669"/>
    <property type="project" value="InterPro"/>
</dbReference>
<gene>
    <name evidence="4" type="ORF">METZ01_LOCUS70833</name>
</gene>
<dbReference type="GO" id="GO:0004347">
    <property type="term" value="F:glucose-6-phosphate isomerase activity"/>
    <property type="evidence" value="ECO:0007669"/>
    <property type="project" value="InterPro"/>
</dbReference>
<evidence type="ECO:0000313" key="4">
    <source>
        <dbReference type="EMBL" id="SVA17979.1"/>
    </source>
</evidence>
<dbReference type="GO" id="GO:1901135">
    <property type="term" value="P:carbohydrate derivative metabolic process"/>
    <property type="evidence" value="ECO:0007669"/>
    <property type="project" value="InterPro"/>
</dbReference>
<feature type="domain" description="SIS" evidence="3">
    <location>
        <begin position="22"/>
        <end position="170"/>
    </location>
</feature>
<dbReference type="InterPro" id="IPR001347">
    <property type="entry name" value="SIS_dom"/>
</dbReference>
<dbReference type="GO" id="GO:0097367">
    <property type="term" value="F:carbohydrate derivative binding"/>
    <property type="evidence" value="ECO:0007669"/>
    <property type="project" value="InterPro"/>
</dbReference>
<sequence>MARGIPVEKDVANFGALFATAAAATLQLQPYSAASIIVAGMGGSGLTGQLAQALAERCGGLRVSAWNDYGLPAWADGSKHLIAVSYSGNTAETLSSVARAAELGCGWDAITTGGRLAELARQYGASVTAVEPGHQPRAALPLLLVPLLRRLTLTGIEEQITETAEILTEPVSDAVAIAAQLCGKLPFIYGASGLATVAYRWRCQIEENAKQLAVHHALPELDHNEIVGWATPPENAVIVALREPDEPPQLASRWKTTQAVAWHDVPVIECLARGESPLARWLSLVQLGDCVSIELAHLNRVEPTPVIVIEELKRRLDE</sequence>
<proteinExistence type="inferred from homology"/>
<evidence type="ECO:0000256" key="2">
    <source>
        <dbReference type="ARBA" id="ARBA00023235"/>
    </source>
</evidence>